<dbReference type="AlphaFoldDB" id="A0A7M1B8A4"/>
<keyword evidence="1" id="KW-0472">Membrane</keyword>
<dbReference type="InterPro" id="IPR045584">
    <property type="entry name" value="Pilin-like"/>
</dbReference>
<dbReference type="Gene3D" id="3.30.700.10">
    <property type="entry name" value="Glycoprotein, Type 4 Pilin"/>
    <property type="match status" value="1"/>
</dbReference>
<evidence type="ECO:0000313" key="3">
    <source>
        <dbReference type="Proteomes" id="UP000593580"/>
    </source>
</evidence>
<protein>
    <submittedName>
        <fullName evidence="2">Type II secretion system protein</fullName>
    </submittedName>
</protein>
<dbReference type="SUPFAM" id="SSF54523">
    <property type="entry name" value="Pili subunits"/>
    <property type="match status" value="1"/>
</dbReference>
<dbReference type="InterPro" id="IPR012902">
    <property type="entry name" value="N_methyl_site"/>
</dbReference>
<dbReference type="RefSeq" id="WP_264299365.1">
    <property type="nucleotide sequence ID" value="NZ_CP041406.1"/>
</dbReference>
<dbReference type="KEGG" id="spal:FM071_01380"/>
<keyword evidence="3" id="KW-1185">Reference proteome</keyword>
<feature type="transmembrane region" description="Helical" evidence="1">
    <location>
        <begin position="16"/>
        <end position="37"/>
    </location>
</feature>
<keyword evidence="1" id="KW-0812">Transmembrane</keyword>
<dbReference type="EMBL" id="CP041406">
    <property type="protein sequence ID" value="QOP45018.1"/>
    <property type="molecule type" value="Genomic_DNA"/>
</dbReference>
<sequence length="158" mass="17288">MQKSKNVPMGYSLHSAFTMIELVFVIVVLGILAAIAIPKFAATRTDAQISKGRADIASIRSAIMTERQTRLIKGDSSWIPKLSQNGTTLFTGSDNNHTLLLYGISSGTTDGHWSSTNADYKHYRYKVDGFNCNFTYDSATGKFTLNAAQPAICDNLVK</sequence>
<dbReference type="Proteomes" id="UP000593580">
    <property type="component" value="Chromosome"/>
</dbReference>
<evidence type="ECO:0000313" key="2">
    <source>
        <dbReference type="EMBL" id="QOP45018.1"/>
    </source>
</evidence>
<accession>A0A7M1B8A4</accession>
<organism evidence="2 3">
    <name type="scientific">Sulfurimonas paralvinellae</name>
    <dbReference type="NCBI Taxonomy" id="317658"/>
    <lineage>
        <taxon>Bacteria</taxon>
        <taxon>Pseudomonadati</taxon>
        <taxon>Campylobacterota</taxon>
        <taxon>Epsilonproteobacteria</taxon>
        <taxon>Campylobacterales</taxon>
        <taxon>Sulfurimonadaceae</taxon>
        <taxon>Sulfurimonas</taxon>
    </lineage>
</organism>
<evidence type="ECO:0000256" key="1">
    <source>
        <dbReference type="SAM" id="Phobius"/>
    </source>
</evidence>
<gene>
    <name evidence="2" type="ORF">FM071_01380</name>
</gene>
<name>A0A7M1B8A4_9BACT</name>
<keyword evidence="1" id="KW-1133">Transmembrane helix</keyword>
<dbReference type="NCBIfam" id="TIGR02532">
    <property type="entry name" value="IV_pilin_GFxxxE"/>
    <property type="match status" value="1"/>
</dbReference>
<proteinExistence type="predicted"/>
<reference evidence="2 3" key="1">
    <citation type="submission" date="2019-07" db="EMBL/GenBank/DDBJ databases">
        <title>Sulfurimonas paralvinellae sp. nov., a novel mesophilic, hydrogen- and sulfur-oxidizing chemolithoautotroph within the Epsilonproteo- bacteria isolated from a deep-sea hydrothermal vent polychaete nest, reclassification of Thiomicrospira denitrificans as Sulfurimonas denitrificans comb. nov. and emended description of the genus Sulfurimonas.</title>
        <authorList>
            <person name="Wang S."/>
            <person name="Jiang L."/>
            <person name="Shao Z."/>
        </authorList>
    </citation>
    <scope>NUCLEOTIDE SEQUENCE [LARGE SCALE GENOMIC DNA]</scope>
    <source>
        <strain evidence="2 3">GO25</strain>
    </source>
</reference>